<evidence type="ECO:0000313" key="16">
    <source>
        <dbReference type="EMBL" id="HAB5328637.1"/>
    </source>
</evidence>
<organism evidence="11">
    <name type="scientific">Salmonella diarizonae</name>
    <dbReference type="NCBI Taxonomy" id="59204"/>
    <lineage>
        <taxon>Bacteria</taxon>
        <taxon>Pseudomonadati</taxon>
        <taxon>Pseudomonadota</taxon>
        <taxon>Gammaproteobacteria</taxon>
        <taxon>Enterobacterales</taxon>
        <taxon>Enterobacteriaceae</taxon>
        <taxon>Salmonella</taxon>
    </lineage>
</organism>
<dbReference type="RefSeq" id="WP_053507773.1">
    <property type="nucleotide sequence ID" value="NZ_JAHQRT010000006.1"/>
</dbReference>
<dbReference type="EMBL" id="DAAQZS010000005">
    <property type="protein sequence ID" value="HAE1473810.1"/>
    <property type="molecule type" value="Genomic_DNA"/>
</dbReference>
<dbReference type="EMBL" id="DAAQZP010000003">
    <property type="protein sequence ID" value="HAE1593444.1"/>
    <property type="molecule type" value="Genomic_DNA"/>
</dbReference>
<dbReference type="EMBL" id="DAAGVM010000011">
    <property type="protein sequence ID" value="HAB4722962.1"/>
    <property type="molecule type" value="Genomic_DNA"/>
</dbReference>
<dbReference type="EMBL" id="DAAFYE010000002">
    <property type="protein sequence ID" value="HAB1990020.1"/>
    <property type="molecule type" value="Genomic_DNA"/>
</dbReference>
<evidence type="ECO:0000313" key="11">
    <source>
        <dbReference type="EMBL" id="HAB4455019.1"/>
    </source>
</evidence>
<dbReference type="PANTHER" id="PTHR46278:SF2">
    <property type="entry name" value="ASPARTATE-SEMIALDEHYDE DEHYDROGENASE"/>
    <property type="match status" value="1"/>
</dbReference>
<dbReference type="CDD" id="cd17894">
    <property type="entry name" value="ASADH_USG1_N"/>
    <property type="match status" value="1"/>
</dbReference>
<evidence type="ECO:0000313" key="10">
    <source>
        <dbReference type="EMBL" id="HAB4098581.1"/>
    </source>
</evidence>
<protein>
    <submittedName>
        <fullName evidence="11">Aspartate-semialdehyde dehydrogenase</fullName>
        <ecNumber evidence="11">1.2.1.11</ecNumber>
    </submittedName>
</protein>
<dbReference type="PANTHER" id="PTHR46278">
    <property type="entry name" value="DEHYDROGENASE, PUTATIVE-RELATED"/>
    <property type="match status" value="1"/>
</dbReference>
<accession>A0A6Y2JQQ7</accession>
<dbReference type="EMBL" id="DAAGPC010000002">
    <property type="protein sequence ID" value="HAB3976414.1"/>
    <property type="molecule type" value="Genomic_DNA"/>
</dbReference>
<dbReference type="EC" id="1.2.1.11" evidence="11"/>
<dbReference type="EMBL" id="DAAGOS010000005">
    <property type="protein sequence ID" value="HAB3922538.1"/>
    <property type="molecule type" value="Genomic_DNA"/>
</dbReference>
<dbReference type="CDD" id="cd18129">
    <property type="entry name" value="ASADH_C_USG1_like"/>
    <property type="match status" value="1"/>
</dbReference>
<evidence type="ECO:0000313" key="5">
    <source>
        <dbReference type="EMBL" id="HAB2184603.1"/>
    </source>
</evidence>
<evidence type="ECO:0000313" key="7">
    <source>
        <dbReference type="EMBL" id="HAB3842686.1"/>
    </source>
</evidence>
<dbReference type="FunFam" id="3.40.50.720:FF:000099">
    <property type="entry name" value="Aspartate-semialdehyde dehydrogenase"/>
    <property type="match status" value="1"/>
</dbReference>
<dbReference type="AlphaFoldDB" id="A0A6Y2JQQ7"/>
<dbReference type="EMBL" id="DAAHCF010000019">
    <property type="protein sequence ID" value="HAB5477415.1"/>
    <property type="molecule type" value="Genomic_DNA"/>
</dbReference>
<feature type="domain" description="Semialdehyde dehydrogenase NAD-binding" evidence="2">
    <location>
        <begin position="6"/>
        <end position="121"/>
    </location>
</feature>
<evidence type="ECO:0000313" key="15">
    <source>
        <dbReference type="EMBL" id="HAB5016428.1"/>
    </source>
</evidence>
<dbReference type="EMBL" id="DAAHAQ010000011">
    <property type="protein sequence ID" value="HAB5328637.1"/>
    <property type="molecule type" value="Genomic_DNA"/>
</dbReference>
<dbReference type="GO" id="GO:0046983">
    <property type="term" value="F:protein dimerization activity"/>
    <property type="evidence" value="ECO:0007669"/>
    <property type="project" value="InterPro"/>
</dbReference>
<evidence type="ECO:0000313" key="13">
    <source>
        <dbReference type="EMBL" id="HAB4718982.1"/>
    </source>
</evidence>
<comment type="caution">
    <text evidence="11">The sequence shown here is derived from an EMBL/GenBank/DDBJ whole genome shotgun (WGS) entry which is preliminary data.</text>
</comment>
<dbReference type="SMART" id="SM00859">
    <property type="entry name" value="Semialdhyde_dh"/>
    <property type="match status" value="1"/>
</dbReference>
<dbReference type="EMBL" id="DAAGQE010000002">
    <property type="protein sequence ID" value="HAB4098581.1"/>
    <property type="molecule type" value="Genomic_DNA"/>
</dbReference>
<dbReference type="Pfam" id="PF01118">
    <property type="entry name" value="Semialdhyde_dh"/>
    <property type="match status" value="1"/>
</dbReference>
<dbReference type="EMBL" id="DAAGVB010000037">
    <property type="protein sequence ID" value="HAB4674903.1"/>
    <property type="molecule type" value="Genomic_DNA"/>
</dbReference>
<name>A0A6Y2JQQ7_SALDZ</name>
<evidence type="ECO:0000313" key="9">
    <source>
        <dbReference type="EMBL" id="HAB3976414.1"/>
    </source>
</evidence>
<reference evidence="11" key="1">
    <citation type="journal article" date="2018" name="Genome Biol.">
        <title>SKESA: strategic k-mer extension for scrupulous assemblies.</title>
        <authorList>
            <person name="Souvorov A."/>
            <person name="Agarwala R."/>
            <person name="Lipman D.J."/>
        </authorList>
    </citation>
    <scope>NUCLEOTIDE SEQUENCE</scope>
    <source>
        <strain evidence="11">Salmonella enterica</strain>
    </source>
</reference>
<sequence>MSEGWNIAVLGATGAVGEALLETLAERQFPVGEIYALARHESAGEHLRFGGKSVIVQDAADFDWTQAQLAFFVAGAEASAAWVDDATNAGCLVIDSSGLFALEPDVPLVVPEVNPHVLADYRNRNVIAVADSLTSQLLAALKPLIDQGGLSRIAVTSMLSASAQGKKAVDALAGQSAKLLNGMPIDEDDFFGRQLAFNMLPLLPDREGSVRQERRIVDEVRKILQDDGVMISASVVQSPVFYGHAQMVSFEALRPLAAEEAREAFSRGEDIVLSEETDYPTQVGDASGNPQLSVGCVHNDYGMPEQIQFWSVADNVRFGGALMAVKIAEKLVQEYLY</sequence>
<dbReference type="PIRSF" id="PIRSF000148">
    <property type="entry name" value="ASA_dh"/>
    <property type="match status" value="1"/>
</dbReference>
<dbReference type="NCBIfam" id="NF011456">
    <property type="entry name" value="PRK14874.1"/>
    <property type="match status" value="1"/>
</dbReference>
<dbReference type="InterPro" id="IPR000534">
    <property type="entry name" value="Semialdehyde_DH_NAD-bd"/>
</dbReference>
<evidence type="ECO:0000313" key="4">
    <source>
        <dbReference type="EMBL" id="HAB1990020.1"/>
    </source>
</evidence>
<reference evidence="11" key="2">
    <citation type="submission" date="2019-10" db="EMBL/GenBank/DDBJ databases">
        <authorList>
            <consortium name="NCBI Pathogen Detection Project"/>
        </authorList>
    </citation>
    <scope>NUCLEOTIDE SEQUENCE</scope>
    <source>
        <strain evidence="11">Salmonella enterica</strain>
    </source>
</reference>
<evidence type="ECO:0000313" key="18">
    <source>
        <dbReference type="EMBL" id="HAB5840264.1"/>
    </source>
</evidence>
<dbReference type="NCBIfam" id="NF004224">
    <property type="entry name" value="PRK05671.1"/>
    <property type="match status" value="1"/>
</dbReference>
<dbReference type="EMBL" id="DAAGBA010000012">
    <property type="protein sequence ID" value="HAB2324598.1"/>
    <property type="molecule type" value="Genomic_DNA"/>
</dbReference>
<dbReference type="EMBL" id="DAAGTE010000002">
    <property type="protein sequence ID" value="HAB4455019.1"/>
    <property type="molecule type" value="Genomic_DNA"/>
</dbReference>
<evidence type="ECO:0000313" key="21">
    <source>
        <dbReference type="EMBL" id="HAE1593444.1"/>
    </source>
</evidence>
<dbReference type="GO" id="GO:0008652">
    <property type="term" value="P:amino acid biosynthetic process"/>
    <property type="evidence" value="ECO:0007669"/>
    <property type="project" value="InterPro"/>
</dbReference>
<dbReference type="Pfam" id="PF02774">
    <property type="entry name" value="Semialdhyde_dhC"/>
    <property type="match status" value="1"/>
</dbReference>
<gene>
    <name evidence="19" type="ORF">G2916_00200</name>
    <name evidence="21" type="ORF">G2997_01725</name>
    <name evidence="20" type="ORF">G3A00_07360</name>
    <name evidence="15" type="ORF">GB016_07580</name>
    <name evidence="3" type="ORF">GB034_02010</name>
    <name evidence="4" type="ORF">GB088_02035</name>
    <name evidence="17" type="ORF">GB236_05465</name>
    <name evidence="18" type="ORF">GB246_05195</name>
    <name evidence="6" type="ORF">GB337_06130</name>
    <name evidence="5" type="ORF">GB348_07960</name>
    <name evidence="16" type="ORF">GBS30_02790</name>
    <name evidence="8" type="ORF">GBV97_03625</name>
    <name evidence="7" type="ORF">GBW00_12105</name>
    <name evidence="9" type="ORF">GBX19_01995</name>
    <name evidence="10" type="ORF">GBY15_02285</name>
    <name evidence="11" type="ORF">GBY49_01065</name>
    <name evidence="12" type="ORF">GBZ12_13830</name>
    <name evidence="13" type="ORF">GBZ37_05835</name>
    <name evidence="14" type="ORF">GBZ41_03945</name>
</gene>
<evidence type="ECO:0000313" key="8">
    <source>
        <dbReference type="EMBL" id="HAB3922538.1"/>
    </source>
</evidence>
<keyword evidence="11" id="KW-0560">Oxidoreductase</keyword>
<proteinExistence type="inferred from homology"/>
<dbReference type="GO" id="GO:0004073">
    <property type="term" value="F:aspartate-semialdehyde dehydrogenase activity"/>
    <property type="evidence" value="ECO:0007669"/>
    <property type="project" value="UniProtKB-EC"/>
</dbReference>
<evidence type="ECO:0000313" key="12">
    <source>
        <dbReference type="EMBL" id="HAB4674903.1"/>
    </source>
</evidence>
<evidence type="ECO:0000313" key="14">
    <source>
        <dbReference type="EMBL" id="HAB4722962.1"/>
    </source>
</evidence>
<dbReference type="InterPro" id="IPR012280">
    <property type="entry name" value="Semialdhyde_DH_dimer_dom"/>
</dbReference>
<dbReference type="SUPFAM" id="SSF55347">
    <property type="entry name" value="Glyceraldehyde-3-phosphate dehydrogenase-like, C-terminal domain"/>
    <property type="match status" value="1"/>
</dbReference>
<evidence type="ECO:0000256" key="1">
    <source>
        <dbReference type="ARBA" id="ARBA00010584"/>
    </source>
</evidence>
<dbReference type="GO" id="GO:0051287">
    <property type="term" value="F:NAD binding"/>
    <property type="evidence" value="ECO:0007669"/>
    <property type="project" value="InterPro"/>
</dbReference>
<evidence type="ECO:0000313" key="17">
    <source>
        <dbReference type="EMBL" id="HAB5477415.1"/>
    </source>
</evidence>
<evidence type="ECO:0000313" key="20">
    <source>
        <dbReference type="EMBL" id="HAE1473810.1"/>
    </source>
</evidence>
<dbReference type="EMBL" id="DAAGXW010000006">
    <property type="protein sequence ID" value="HAB5016428.1"/>
    <property type="molecule type" value="Genomic_DNA"/>
</dbReference>
<dbReference type="EMBL" id="DAAQXJ010000001">
    <property type="protein sequence ID" value="HAE1263029.1"/>
    <property type="molecule type" value="Genomic_DNA"/>
</dbReference>
<dbReference type="Gene3D" id="3.40.50.720">
    <property type="entry name" value="NAD(P)-binding Rossmann-like Domain"/>
    <property type="match status" value="1"/>
</dbReference>
<dbReference type="InterPro" id="IPR036291">
    <property type="entry name" value="NAD(P)-bd_dom_sf"/>
</dbReference>
<evidence type="ECO:0000313" key="3">
    <source>
        <dbReference type="EMBL" id="HAB1976870.1"/>
    </source>
</evidence>
<dbReference type="SUPFAM" id="SSF51735">
    <property type="entry name" value="NAD(P)-binding Rossmann-fold domains"/>
    <property type="match status" value="1"/>
</dbReference>
<dbReference type="EMBL" id="DAAFXY010000002">
    <property type="protein sequence ID" value="HAB1976870.1"/>
    <property type="molecule type" value="Genomic_DNA"/>
</dbReference>
<dbReference type="EMBL" id="DAAGNY010000010">
    <property type="protein sequence ID" value="HAB3842686.1"/>
    <property type="molecule type" value="Genomic_DNA"/>
</dbReference>
<evidence type="ECO:0000313" key="6">
    <source>
        <dbReference type="EMBL" id="HAB2324598.1"/>
    </source>
</evidence>
<dbReference type="EMBL" id="DAAHFA010000004">
    <property type="protein sequence ID" value="HAB5840264.1"/>
    <property type="molecule type" value="Genomic_DNA"/>
</dbReference>
<dbReference type="NCBIfam" id="NF005957">
    <property type="entry name" value="PRK08040.1"/>
    <property type="match status" value="1"/>
</dbReference>
<dbReference type="EMBL" id="DAAGVL010000005">
    <property type="protein sequence ID" value="HAB4718982.1"/>
    <property type="molecule type" value="Genomic_DNA"/>
</dbReference>
<comment type="similarity">
    <text evidence="1">Belongs to the aspartate-semialdehyde dehydrogenase family.</text>
</comment>
<evidence type="ECO:0000313" key="19">
    <source>
        <dbReference type="EMBL" id="HAE1263029.1"/>
    </source>
</evidence>
<dbReference type="EMBL" id="DAAFZM010000007">
    <property type="protein sequence ID" value="HAB2184603.1"/>
    <property type="molecule type" value="Genomic_DNA"/>
</dbReference>
<evidence type="ECO:0000259" key="2">
    <source>
        <dbReference type="SMART" id="SM00859"/>
    </source>
</evidence>
<dbReference type="Gene3D" id="3.30.360.10">
    <property type="entry name" value="Dihydrodipicolinate Reductase, domain 2"/>
    <property type="match status" value="1"/>
</dbReference>